<keyword evidence="5" id="KW-1185">Reference proteome</keyword>
<dbReference type="GO" id="GO:0016810">
    <property type="term" value="F:hydrolase activity, acting on carbon-nitrogen (but not peptide) bonds"/>
    <property type="evidence" value="ECO:0007669"/>
    <property type="project" value="InterPro"/>
</dbReference>
<feature type="domain" description="NodB homology" evidence="3">
    <location>
        <begin position="82"/>
        <end position="312"/>
    </location>
</feature>
<dbReference type="PANTHER" id="PTHR34216:SF3">
    <property type="entry name" value="POLY-BETA-1,6-N-ACETYL-D-GLUCOSAMINE N-DEACETYLASE"/>
    <property type="match status" value="1"/>
</dbReference>
<name>A0A1I2C4K6_9BACT</name>
<dbReference type="InterPro" id="IPR002509">
    <property type="entry name" value="NODB_dom"/>
</dbReference>
<dbReference type="EMBL" id="FONW01000001">
    <property type="protein sequence ID" value="SFE63356.1"/>
    <property type="molecule type" value="Genomic_DNA"/>
</dbReference>
<sequence length="312" mass="36221">MSVLSKLISFAATPFPMSMLRAGKDIPVLLPFYHLVSDRKHPFHFNYEYPSVKRFKEDLDFLLKNFEPISLEELLKGRDLKNKFHLSFDDGLRECHEVVAPILKEKGVPASFFVNPAFVDNSDIFHRYKAAVLNAIFQKQGVQSELQRTYADLLSLDQMAEDIGLNWDEYLEKESPYMSLDQLKELQEDGFSIGAHSWDHPEFWLLDEERQLDEVRESMEWVVANLNPSVRAFAFPFTDFGVSDEVFNSIEQERLCDITFGTAGVKNEPLANHFQRVPMERGGVKSARQLLKTEYFSYQLKRIMNRHIAKRA</sequence>
<dbReference type="STRING" id="655355.SAMN05216283_101609"/>
<dbReference type="RefSeq" id="WP_170846841.1">
    <property type="nucleotide sequence ID" value="NZ_FONW01000001.1"/>
</dbReference>
<dbReference type="GO" id="GO:0005576">
    <property type="term" value="C:extracellular region"/>
    <property type="evidence" value="ECO:0007669"/>
    <property type="project" value="UniProtKB-SubCell"/>
</dbReference>
<dbReference type="Proteomes" id="UP000198964">
    <property type="component" value="Unassembled WGS sequence"/>
</dbReference>
<organism evidence="4 5">
    <name type="scientific">Sunxiuqinia elliptica</name>
    <dbReference type="NCBI Taxonomy" id="655355"/>
    <lineage>
        <taxon>Bacteria</taxon>
        <taxon>Pseudomonadati</taxon>
        <taxon>Bacteroidota</taxon>
        <taxon>Bacteroidia</taxon>
        <taxon>Marinilabiliales</taxon>
        <taxon>Prolixibacteraceae</taxon>
        <taxon>Sunxiuqinia</taxon>
    </lineage>
</organism>
<evidence type="ECO:0000259" key="3">
    <source>
        <dbReference type="PROSITE" id="PS51677"/>
    </source>
</evidence>
<gene>
    <name evidence="4" type="ORF">SAMN05216283_101609</name>
</gene>
<dbReference type="Pfam" id="PF01522">
    <property type="entry name" value="Polysacc_deac_1"/>
    <property type="match status" value="1"/>
</dbReference>
<evidence type="ECO:0000313" key="4">
    <source>
        <dbReference type="EMBL" id="SFE63356.1"/>
    </source>
</evidence>
<comment type="subcellular location">
    <subcellularLocation>
        <location evidence="1">Secreted</location>
    </subcellularLocation>
</comment>
<evidence type="ECO:0000256" key="2">
    <source>
        <dbReference type="ARBA" id="ARBA00022729"/>
    </source>
</evidence>
<keyword evidence="2" id="KW-0732">Signal</keyword>
<dbReference type="InterPro" id="IPR011330">
    <property type="entry name" value="Glyco_hydro/deAcase_b/a-brl"/>
</dbReference>
<dbReference type="CDD" id="cd10918">
    <property type="entry name" value="CE4_NodB_like_5s_6s"/>
    <property type="match status" value="1"/>
</dbReference>
<dbReference type="PANTHER" id="PTHR34216">
    <property type="match status" value="1"/>
</dbReference>
<evidence type="ECO:0000313" key="5">
    <source>
        <dbReference type="Proteomes" id="UP000198964"/>
    </source>
</evidence>
<dbReference type="Gene3D" id="3.20.20.370">
    <property type="entry name" value="Glycoside hydrolase/deacetylase"/>
    <property type="match status" value="1"/>
</dbReference>
<dbReference type="AlphaFoldDB" id="A0A1I2C4K6"/>
<dbReference type="PROSITE" id="PS51677">
    <property type="entry name" value="NODB"/>
    <property type="match status" value="1"/>
</dbReference>
<dbReference type="SUPFAM" id="SSF88713">
    <property type="entry name" value="Glycoside hydrolase/deacetylase"/>
    <property type="match status" value="1"/>
</dbReference>
<reference evidence="4 5" key="1">
    <citation type="submission" date="2016-10" db="EMBL/GenBank/DDBJ databases">
        <authorList>
            <person name="de Groot N.N."/>
        </authorList>
    </citation>
    <scope>NUCLEOTIDE SEQUENCE [LARGE SCALE GENOMIC DNA]</scope>
    <source>
        <strain evidence="4 5">CGMCC 1.9156</strain>
    </source>
</reference>
<protein>
    <submittedName>
        <fullName evidence="4">Polysaccharide deacetylase</fullName>
    </submittedName>
</protein>
<dbReference type="GO" id="GO:0005975">
    <property type="term" value="P:carbohydrate metabolic process"/>
    <property type="evidence" value="ECO:0007669"/>
    <property type="project" value="InterPro"/>
</dbReference>
<accession>A0A1I2C4K6</accession>
<proteinExistence type="predicted"/>
<dbReference type="InterPro" id="IPR051398">
    <property type="entry name" value="Polysacch_Deacetylase"/>
</dbReference>
<evidence type="ECO:0000256" key="1">
    <source>
        <dbReference type="ARBA" id="ARBA00004613"/>
    </source>
</evidence>